<organism evidence="1">
    <name type="scientific">Catovirus CTV1</name>
    <dbReference type="NCBI Taxonomy" id="1977631"/>
    <lineage>
        <taxon>Viruses</taxon>
        <taxon>Varidnaviria</taxon>
        <taxon>Bamfordvirae</taxon>
        <taxon>Nucleocytoviricota</taxon>
        <taxon>Megaviricetes</taxon>
        <taxon>Imitervirales</taxon>
        <taxon>Mimiviridae</taxon>
        <taxon>Klosneuvirinae</taxon>
        <taxon>Catovirus</taxon>
    </lineage>
</organism>
<gene>
    <name evidence="1" type="ORF">Catovirus_1_826</name>
</gene>
<reference evidence="1" key="1">
    <citation type="journal article" date="2017" name="Science">
        <title>Giant viruses with an expanded complement of translation system components.</title>
        <authorList>
            <person name="Schulz F."/>
            <person name="Yutin N."/>
            <person name="Ivanova N.N."/>
            <person name="Ortega D.R."/>
            <person name="Lee T.K."/>
            <person name="Vierheilig J."/>
            <person name="Daims H."/>
            <person name="Horn M."/>
            <person name="Wagner M."/>
            <person name="Jensen G.J."/>
            <person name="Kyrpides N.C."/>
            <person name="Koonin E.V."/>
            <person name="Woyke T."/>
        </authorList>
    </citation>
    <scope>NUCLEOTIDE SEQUENCE</scope>
    <source>
        <strain evidence="1">CTV1</strain>
    </source>
</reference>
<name>A0A1V0SAP8_9VIRU</name>
<sequence length="175" mass="20818">MYLIYIHNLKDNTIKPLDFSDTSDEAYKLLEDNAREFIIEHEGKKKWEFAFIDDKVEIDKLKDGFYLIKKNNTIEIHTKQSEIKNTGWILNSQETHHKVNLFSIYAMVEFQRHLLNKFITEKIVPYQTPIFDKPNNKTNDTPDKLKPNLIVRNNLNSVIDEIRKNGFRPIPRNKK</sequence>
<proteinExistence type="predicted"/>
<evidence type="ECO:0000313" key="1">
    <source>
        <dbReference type="EMBL" id="ARF08776.1"/>
    </source>
</evidence>
<dbReference type="EMBL" id="KY684083">
    <property type="protein sequence ID" value="ARF08776.1"/>
    <property type="molecule type" value="Genomic_DNA"/>
</dbReference>
<protein>
    <submittedName>
        <fullName evidence="1">Uncharacterized protein</fullName>
    </submittedName>
</protein>
<accession>A0A1V0SAP8</accession>